<dbReference type="InterPro" id="IPR001077">
    <property type="entry name" value="COMT_C"/>
</dbReference>
<dbReference type="InterPro" id="IPR036388">
    <property type="entry name" value="WH-like_DNA-bd_sf"/>
</dbReference>
<dbReference type="Gene3D" id="1.10.10.10">
    <property type="entry name" value="Winged helix-like DNA-binding domain superfamily/Winged helix DNA-binding domain"/>
    <property type="match status" value="1"/>
</dbReference>
<keyword evidence="3" id="KW-0949">S-adenosyl-L-methionine</keyword>
<evidence type="ECO:0000259" key="6">
    <source>
        <dbReference type="Pfam" id="PF08100"/>
    </source>
</evidence>
<dbReference type="InterPro" id="IPR029063">
    <property type="entry name" value="SAM-dependent_MTases_sf"/>
</dbReference>
<dbReference type="InterPro" id="IPR012967">
    <property type="entry name" value="COMT_dimerisation"/>
</dbReference>
<dbReference type="PIRSF" id="PIRSF005739">
    <property type="entry name" value="O-mtase"/>
    <property type="match status" value="1"/>
</dbReference>
<keyword evidence="1" id="KW-0489">Methyltransferase</keyword>
<dbReference type="PROSITE" id="PS51683">
    <property type="entry name" value="SAM_OMT_II"/>
    <property type="match status" value="1"/>
</dbReference>
<name>A0A2N3Y0I0_SACSN</name>
<proteinExistence type="predicted"/>
<evidence type="ECO:0000259" key="5">
    <source>
        <dbReference type="Pfam" id="PF00891"/>
    </source>
</evidence>
<dbReference type="GO" id="GO:0032259">
    <property type="term" value="P:methylation"/>
    <property type="evidence" value="ECO:0007669"/>
    <property type="project" value="UniProtKB-KW"/>
</dbReference>
<evidence type="ECO:0000313" key="7">
    <source>
        <dbReference type="EMBL" id="PKW16415.1"/>
    </source>
</evidence>
<evidence type="ECO:0000256" key="3">
    <source>
        <dbReference type="ARBA" id="ARBA00022691"/>
    </source>
</evidence>
<sequence>MVSDPARQVRELLYGQLLSRALQAFAVLGVADELGDVVKSLDVLAERVGARPEPLRRLLRALAAFEVLVEPEPDHFGLAVLGHALRSDAPGSALPTALLATGEVGQAWDQLLETVRSGRPGFERAFGTSFFGYLELKPGLRTMFDRSQESGLRAELPDILRAVDLADGTVVDVGGGDGALLAGVLSAAPGLRGVLVDRQDAVAAARRRFEAADMAHRCEARIGDFFGPWPEGAEIYLLRHVLHDWEDERCAALLRGGRRVMAPGSRLLVVEFAHARRGESGPDARTAALMDLYMLSLFDGGRERTIAELVGLLDAAGLMVDSIAPLPTGAVVINARKG</sequence>
<reference evidence="7" key="1">
    <citation type="submission" date="2017-12" db="EMBL/GenBank/DDBJ databases">
        <title>Sequencing the genomes of 1000 Actinobacteria strains.</title>
        <authorList>
            <person name="Klenk H.-P."/>
        </authorList>
    </citation>
    <scope>NUCLEOTIDE SEQUENCE [LARGE SCALE GENOMIC DNA]</scope>
    <source>
        <strain evidence="7">DSM 44228</strain>
    </source>
</reference>
<dbReference type="Pfam" id="PF08100">
    <property type="entry name" value="Dimerisation"/>
    <property type="match status" value="1"/>
</dbReference>
<dbReference type="AlphaFoldDB" id="A0A2N3Y0I0"/>
<dbReference type="EMBL" id="PJNB01000001">
    <property type="protein sequence ID" value="PKW16415.1"/>
    <property type="molecule type" value="Genomic_DNA"/>
</dbReference>
<evidence type="ECO:0000313" key="8">
    <source>
        <dbReference type="Proteomes" id="UP000233786"/>
    </source>
</evidence>
<organism evidence="7 8">
    <name type="scientific">Saccharopolyspora spinosa</name>
    <dbReference type="NCBI Taxonomy" id="60894"/>
    <lineage>
        <taxon>Bacteria</taxon>
        <taxon>Bacillati</taxon>
        <taxon>Actinomycetota</taxon>
        <taxon>Actinomycetes</taxon>
        <taxon>Pseudonocardiales</taxon>
        <taxon>Pseudonocardiaceae</taxon>
        <taxon>Saccharopolyspora</taxon>
    </lineage>
</organism>
<dbReference type="Gene3D" id="3.40.50.150">
    <property type="entry name" value="Vaccinia Virus protein VP39"/>
    <property type="match status" value="1"/>
</dbReference>
<feature type="domain" description="O-methyltransferase C-terminal" evidence="5">
    <location>
        <begin position="108"/>
        <end position="317"/>
    </location>
</feature>
<dbReference type="PANTHER" id="PTHR43712">
    <property type="entry name" value="PUTATIVE (AFU_ORTHOLOGUE AFUA_4G14580)-RELATED"/>
    <property type="match status" value="1"/>
</dbReference>
<dbReference type="Proteomes" id="UP000233786">
    <property type="component" value="Unassembled WGS sequence"/>
</dbReference>
<protein>
    <submittedName>
        <fullName evidence="7">O-methyltransferase</fullName>
    </submittedName>
</protein>
<gene>
    <name evidence="7" type="ORF">A8926_4244</name>
</gene>
<dbReference type="InterPro" id="IPR016461">
    <property type="entry name" value="COMT-like"/>
</dbReference>
<evidence type="ECO:0000256" key="4">
    <source>
        <dbReference type="PIRSR" id="PIRSR005739-1"/>
    </source>
</evidence>
<dbReference type="PANTHER" id="PTHR43712:SF2">
    <property type="entry name" value="O-METHYLTRANSFERASE CICE"/>
    <property type="match status" value="1"/>
</dbReference>
<feature type="active site" description="Proton acceptor" evidence="4">
    <location>
        <position position="243"/>
    </location>
</feature>
<dbReference type="SUPFAM" id="SSF46785">
    <property type="entry name" value="Winged helix' DNA-binding domain"/>
    <property type="match status" value="1"/>
</dbReference>
<keyword evidence="8" id="KW-1185">Reference proteome</keyword>
<dbReference type="Pfam" id="PF00891">
    <property type="entry name" value="Methyltransf_2"/>
    <property type="match status" value="1"/>
</dbReference>
<dbReference type="STRING" id="994479.GCA_000194155_07190"/>
<dbReference type="InterPro" id="IPR036390">
    <property type="entry name" value="WH_DNA-bd_sf"/>
</dbReference>
<dbReference type="GO" id="GO:0008171">
    <property type="term" value="F:O-methyltransferase activity"/>
    <property type="evidence" value="ECO:0007669"/>
    <property type="project" value="InterPro"/>
</dbReference>
<dbReference type="SUPFAM" id="SSF53335">
    <property type="entry name" value="S-adenosyl-L-methionine-dependent methyltransferases"/>
    <property type="match status" value="1"/>
</dbReference>
<comment type="caution">
    <text evidence="7">The sequence shown here is derived from an EMBL/GenBank/DDBJ whole genome shotgun (WGS) entry which is preliminary data.</text>
</comment>
<evidence type="ECO:0000256" key="2">
    <source>
        <dbReference type="ARBA" id="ARBA00022679"/>
    </source>
</evidence>
<dbReference type="GO" id="GO:0046983">
    <property type="term" value="F:protein dimerization activity"/>
    <property type="evidence" value="ECO:0007669"/>
    <property type="project" value="InterPro"/>
</dbReference>
<feature type="domain" description="O-methyltransferase dimerisation" evidence="6">
    <location>
        <begin position="11"/>
        <end position="72"/>
    </location>
</feature>
<evidence type="ECO:0000256" key="1">
    <source>
        <dbReference type="ARBA" id="ARBA00022603"/>
    </source>
</evidence>
<accession>A0A2N3Y0I0</accession>
<keyword evidence="2" id="KW-0808">Transferase</keyword>